<comment type="function">
    <text evidence="6">Phosphorylates Ins(1,3,4,5,6)P5 at position 2 to form Ins(1,2,3,4,5,6)P6 (InsP6 or phytate).</text>
</comment>
<proteinExistence type="predicted"/>
<reference evidence="7 8" key="1">
    <citation type="submission" date="2020-08" db="EMBL/GenBank/DDBJ databases">
        <authorList>
            <person name="Newling K."/>
            <person name="Davey J."/>
            <person name="Forrester S."/>
        </authorList>
    </citation>
    <scope>NUCLEOTIDE SEQUENCE [LARGE SCALE GENOMIC DNA]</scope>
    <source>
        <strain evidence="8">Crithidia deanei Carvalho (ATCC PRA-265)</strain>
    </source>
</reference>
<evidence type="ECO:0000256" key="1">
    <source>
        <dbReference type="ARBA" id="ARBA00012023"/>
    </source>
</evidence>
<keyword evidence="2 6" id="KW-0808">Transferase</keyword>
<evidence type="ECO:0000256" key="2">
    <source>
        <dbReference type="ARBA" id="ARBA00022679"/>
    </source>
</evidence>
<dbReference type="PANTHER" id="PTHR14456:SF2">
    <property type="entry name" value="INOSITOL-PENTAKISPHOSPHATE 2-KINASE"/>
    <property type="match status" value="1"/>
</dbReference>
<dbReference type="PANTHER" id="PTHR14456">
    <property type="entry name" value="INOSITOL POLYPHOSPHATE KINASE 1"/>
    <property type="match status" value="1"/>
</dbReference>
<comment type="catalytic activity">
    <reaction evidence="6">
        <text>1D-myo-inositol 1,3,4,5,6-pentakisphosphate + ATP = 1D-myo-inositol hexakisphosphate + ADP + H(+)</text>
        <dbReference type="Rhea" id="RHEA:20313"/>
        <dbReference type="ChEBI" id="CHEBI:15378"/>
        <dbReference type="ChEBI" id="CHEBI:30616"/>
        <dbReference type="ChEBI" id="CHEBI:57733"/>
        <dbReference type="ChEBI" id="CHEBI:58130"/>
        <dbReference type="ChEBI" id="CHEBI:456216"/>
        <dbReference type="EC" id="2.7.1.158"/>
    </reaction>
</comment>
<comment type="domain">
    <text evidence="6">The EXKPK motif is conserved in inositol-pentakisphosphate 2-kinases of both family 1 and 2.</text>
</comment>
<evidence type="ECO:0000256" key="4">
    <source>
        <dbReference type="ARBA" id="ARBA00022777"/>
    </source>
</evidence>
<gene>
    <name evidence="7" type="ORF">ADEAN_000324800</name>
</gene>
<organism evidence="7 8">
    <name type="scientific">Angomonas deanei</name>
    <dbReference type="NCBI Taxonomy" id="59799"/>
    <lineage>
        <taxon>Eukaryota</taxon>
        <taxon>Discoba</taxon>
        <taxon>Euglenozoa</taxon>
        <taxon>Kinetoplastea</taxon>
        <taxon>Metakinetoplastina</taxon>
        <taxon>Trypanosomatida</taxon>
        <taxon>Trypanosomatidae</taxon>
        <taxon>Strigomonadinae</taxon>
        <taxon>Angomonas</taxon>
    </lineage>
</organism>
<keyword evidence="3 6" id="KW-0547">Nucleotide-binding</keyword>
<dbReference type="Proteomes" id="UP000515908">
    <property type="component" value="Chromosome 05"/>
</dbReference>
<dbReference type="AlphaFoldDB" id="S9WP63"/>
<evidence type="ECO:0000256" key="3">
    <source>
        <dbReference type="ARBA" id="ARBA00022741"/>
    </source>
</evidence>
<dbReference type="GO" id="GO:0035299">
    <property type="term" value="F:inositol-1,3,4,5,6-pentakisphosphate 2-kinase activity"/>
    <property type="evidence" value="ECO:0007669"/>
    <property type="project" value="UniProtKB-EC"/>
</dbReference>
<evidence type="ECO:0000313" key="7">
    <source>
        <dbReference type="EMBL" id="CAD2215790.1"/>
    </source>
</evidence>
<keyword evidence="4 6" id="KW-0418">Kinase</keyword>
<dbReference type="GO" id="GO:0005634">
    <property type="term" value="C:nucleus"/>
    <property type="evidence" value="ECO:0007669"/>
    <property type="project" value="TreeGrafter"/>
</dbReference>
<evidence type="ECO:0000256" key="6">
    <source>
        <dbReference type="RuleBase" id="RU364126"/>
    </source>
</evidence>
<dbReference type="GO" id="GO:0005524">
    <property type="term" value="F:ATP binding"/>
    <property type="evidence" value="ECO:0007669"/>
    <property type="project" value="UniProtKB-KW"/>
</dbReference>
<protein>
    <recommendedName>
        <fullName evidence="1 6">Inositol-pentakisphosphate 2-kinase</fullName>
        <ecNumber evidence="1 6">2.7.1.158</ecNumber>
    </recommendedName>
</protein>
<evidence type="ECO:0000313" key="8">
    <source>
        <dbReference type="Proteomes" id="UP000515908"/>
    </source>
</evidence>
<dbReference type="EMBL" id="LR877149">
    <property type="protein sequence ID" value="CAD2215790.1"/>
    <property type="molecule type" value="Genomic_DNA"/>
</dbReference>
<accession>S9WP63</accession>
<evidence type="ECO:0000256" key="5">
    <source>
        <dbReference type="ARBA" id="ARBA00022840"/>
    </source>
</evidence>
<dbReference type="OrthoDB" id="272370at2759"/>
<dbReference type="VEuPathDB" id="TriTrypDB:ADEAN_000324800"/>
<sequence>MSEPLFTFIGAGQRNVVLQVSDASKVLDSPPEELKTNCALRISNVPPCECENCYKALKPFCGMRESVPLPEALFNEAKSVVPEKFHRLIDGATVATVVPNFSADPGRILADPARQRSVTEEERKGDYTIEIKPKSIWQRPVVVGIIVDGGEPIYIHPAKLSHCRYSQMLYYKAERDNDESLAQDVASSYCPNFFYSKDLSSLEGFERLKQKAINNLKVISCHPSFKEKAAGGKVPPADVIADADLKGIADALDFSEIFQSVGALQLYGTYAEDYSKVTPVLDIELLYPWTQAKDKESVQWLVLPADADLPCACTSEGYTPKTELLQQAVAQKPDITLETAIERFYCSVTAKDISLLLSRYCLRLVDPKNGVSVERIKDVLPSLGGVFVREGEDLFRVAAVDIDEKTNKTLDHYYEYDAKIVKAFENGVKKQ</sequence>
<dbReference type="EC" id="2.7.1.158" evidence="1 6"/>
<keyword evidence="5 6" id="KW-0067">ATP-binding</keyword>
<keyword evidence="8" id="KW-1185">Reference proteome</keyword>
<name>S9WP63_9TRYP</name>
<dbReference type="InterPro" id="IPR009286">
    <property type="entry name" value="Ins_P5_2-kin"/>
</dbReference>
<dbReference type="Pfam" id="PF06090">
    <property type="entry name" value="Ins_P5_2-kin"/>
    <property type="match status" value="1"/>
</dbReference>
<dbReference type="GO" id="GO:0032958">
    <property type="term" value="P:inositol phosphate biosynthetic process"/>
    <property type="evidence" value="ECO:0007669"/>
    <property type="project" value="TreeGrafter"/>
</dbReference>